<dbReference type="EC" id="3.4.-.-" evidence="3"/>
<keyword evidence="3" id="KW-0378">Hydrolase</keyword>
<organism evidence="3 4">
    <name type="scientific">Sphingosinicella rhizophila</name>
    <dbReference type="NCBI Taxonomy" id="3050082"/>
    <lineage>
        <taxon>Bacteria</taxon>
        <taxon>Pseudomonadati</taxon>
        <taxon>Pseudomonadota</taxon>
        <taxon>Alphaproteobacteria</taxon>
        <taxon>Sphingomonadales</taxon>
        <taxon>Sphingosinicellaceae</taxon>
        <taxon>Sphingosinicella</taxon>
    </lineage>
</organism>
<evidence type="ECO:0000256" key="1">
    <source>
        <dbReference type="SAM" id="SignalP"/>
    </source>
</evidence>
<evidence type="ECO:0000259" key="2">
    <source>
        <dbReference type="Pfam" id="PF01551"/>
    </source>
</evidence>
<dbReference type="PANTHER" id="PTHR21666">
    <property type="entry name" value="PEPTIDASE-RELATED"/>
    <property type="match status" value="1"/>
</dbReference>
<dbReference type="InterPro" id="IPR011055">
    <property type="entry name" value="Dup_hybrid_motif"/>
</dbReference>
<feature type="chain" id="PRO_5045175077" evidence="1">
    <location>
        <begin position="26"/>
        <end position="291"/>
    </location>
</feature>
<protein>
    <submittedName>
        <fullName evidence="3">M23 family metallopeptidase</fullName>
        <ecNumber evidence="3">3.4.-.-</ecNumber>
    </submittedName>
</protein>
<gene>
    <name evidence="3" type="ORF">RQX22_18480</name>
</gene>
<comment type="caution">
    <text evidence="3">The sequence shown here is derived from an EMBL/GenBank/DDBJ whole genome shotgun (WGS) entry which is preliminary data.</text>
</comment>
<dbReference type="Pfam" id="PF01551">
    <property type="entry name" value="Peptidase_M23"/>
    <property type="match status" value="1"/>
</dbReference>
<dbReference type="SUPFAM" id="SSF51261">
    <property type="entry name" value="Duplicated hybrid motif"/>
    <property type="match status" value="1"/>
</dbReference>
<evidence type="ECO:0000313" key="3">
    <source>
        <dbReference type="EMBL" id="MDT9600945.1"/>
    </source>
</evidence>
<dbReference type="PANTHER" id="PTHR21666:SF285">
    <property type="entry name" value="M23 FAMILY METALLOPEPTIDASE"/>
    <property type="match status" value="1"/>
</dbReference>
<feature type="signal peptide" evidence="1">
    <location>
        <begin position="1"/>
        <end position="25"/>
    </location>
</feature>
<feature type="domain" description="M23ase beta-sheet core" evidence="2">
    <location>
        <begin position="186"/>
        <end position="282"/>
    </location>
</feature>
<accession>A0ABU3QC21</accession>
<dbReference type="CDD" id="cd12797">
    <property type="entry name" value="M23_peptidase"/>
    <property type="match status" value="1"/>
</dbReference>
<dbReference type="GO" id="GO:0016787">
    <property type="term" value="F:hydrolase activity"/>
    <property type="evidence" value="ECO:0007669"/>
    <property type="project" value="UniProtKB-KW"/>
</dbReference>
<dbReference type="InterPro" id="IPR016047">
    <property type="entry name" value="M23ase_b-sheet_dom"/>
</dbReference>
<name>A0ABU3QC21_9SPHN</name>
<dbReference type="RefSeq" id="WP_315728551.1">
    <property type="nucleotide sequence ID" value="NZ_JAVUPU010000014.1"/>
</dbReference>
<keyword evidence="1" id="KW-0732">Signal</keyword>
<dbReference type="InterPro" id="IPR050570">
    <property type="entry name" value="Cell_wall_metabolism_enzyme"/>
</dbReference>
<dbReference type="Gene3D" id="2.70.70.10">
    <property type="entry name" value="Glucose Permease (Domain IIA)"/>
    <property type="match status" value="1"/>
</dbReference>
<evidence type="ECO:0000313" key="4">
    <source>
        <dbReference type="Proteomes" id="UP001259572"/>
    </source>
</evidence>
<dbReference type="Proteomes" id="UP001259572">
    <property type="component" value="Unassembled WGS sequence"/>
</dbReference>
<keyword evidence="4" id="KW-1185">Reference proteome</keyword>
<reference evidence="3 4" key="1">
    <citation type="submission" date="2023-05" db="EMBL/GenBank/DDBJ databases">
        <authorList>
            <person name="Guo Y."/>
        </authorList>
    </citation>
    <scope>NUCLEOTIDE SEQUENCE [LARGE SCALE GENOMIC DNA]</scope>
    <source>
        <strain evidence="3 4">GR2756</strain>
    </source>
</reference>
<dbReference type="EMBL" id="JAVUPU010000014">
    <property type="protein sequence ID" value="MDT9600945.1"/>
    <property type="molecule type" value="Genomic_DNA"/>
</dbReference>
<sequence length="291" mass="31139">MRRPVCRTAPLFLIFWAGAILPLSAQVRPTAIHVDARRASAFQFSGPMRQSGIVTGVAPSGTASLTLDGQDVPYAADRQFILGFDRDQAGEAQLVATLGDGSILRQVLRILPEAWQIEHVDIARRPKGPSADYLRVRQGELARIAAARAVRESSEGWRQTFIWPATGRISGVFGSQRIYRGEAASFHSGVDVAAGAGATVATPADGVVVLAGPPSFSLEGNLVIVDHGMGLNSAFLHLAEVNVREGQVLRQGQLIGTVGSTGRATGPHLHWSMKWKDARIDPQALAGPMRR</sequence>
<proteinExistence type="predicted"/>